<gene>
    <name evidence="1" type="ORF">BCR43DRAFT_29528</name>
</gene>
<dbReference type="OrthoDB" id="8954335at2759"/>
<comment type="caution">
    <text evidence="1">The sequence shown here is derived from an EMBL/GenBank/DDBJ whole genome shotgun (WGS) entry which is preliminary data.</text>
</comment>
<sequence>MPSSKRKRVQGIMSILRSFADMMQDVQPASWWDHVILVFTCVDYTPIPKPQMAVKKHHIIHTLTREIKDTFNLAKAPPAVFISSKMPHCAFILGNGPCDCLAASRYNHDKMRNLRRAVASKAKLGRWVPT</sequence>
<keyword evidence="2" id="KW-1185">Reference proteome</keyword>
<dbReference type="EMBL" id="MCGN01000001">
    <property type="protein sequence ID" value="ORZ02959.1"/>
    <property type="molecule type" value="Genomic_DNA"/>
</dbReference>
<evidence type="ECO:0000313" key="1">
    <source>
        <dbReference type="EMBL" id="ORZ02959.1"/>
    </source>
</evidence>
<accession>A0A1X2HTS5</accession>
<reference evidence="1 2" key="1">
    <citation type="submission" date="2016-07" db="EMBL/GenBank/DDBJ databases">
        <title>Pervasive Adenine N6-methylation of Active Genes in Fungi.</title>
        <authorList>
            <consortium name="DOE Joint Genome Institute"/>
            <person name="Mondo S.J."/>
            <person name="Dannebaum R.O."/>
            <person name="Kuo R.C."/>
            <person name="Labutti K."/>
            <person name="Haridas S."/>
            <person name="Kuo A."/>
            <person name="Salamov A."/>
            <person name="Ahrendt S.R."/>
            <person name="Lipzen A."/>
            <person name="Sullivan W."/>
            <person name="Andreopoulos W.B."/>
            <person name="Clum A."/>
            <person name="Lindquist E."/>
            <person name="Daum C."/>
            <person name="Ramamoorthy G.K."/>
            <person name="Gryganskyi A."/>
            <person name="Culley D."/>
            <person name="Magnuson J.K."/>
            <person name="James T.Y."/>
            <person name="O'Malley M.A."/>
            <person name="Stajich J.E."/>
            <person name="Spatafora J.W."/>
            <person name="Visel A."/>
            <person name="Grigoriev I.V."/>
        </authorList>
    </citation>
    <scope>NUCLEOTIDE SEQUENCE [LARGE SCALE GENOMIC DNA]</scope>
    <source>
        <strain evidence="1 2">NRRL 2496</strain>
    </source>
</reference>
<proteinExistence type="predicted"/>
<protein>
    <submittedName>
        <fullName evidence="1">Uncharacterized protein</fullName>
    </submittedName>
</protein>
<dbReference type="InParanoid" id="A0A1X2HTS5"/>
<dbReference type="STRING" id="13706.A0A1X2HTS5"/>
<name>A0A1X2HTS5_SYNRA</name>
<organism evidence="1 2">
    <name type="scientific">Syncephalastrum racemosum</name>
    <name type="common">Filamentous fungus</name>
    <dbReference type="NCBI Taxonomy" id="13706"/>
    <lineage>
        <taxon>Eukaryota</taxon>
        <taxon>Fungi</taxon>
        <taxon>Fungi incertae sedis</taxon>
        <taxon>Mucoromycota</taxon>
        <taxon>Mucoromycotina</taxon>
        <taxon>Mucoromycetes</taxon>
        <taxon>Mucorales</taxon>
        <taxon>Syncephalastraceae</taxon>
        <taxon>Syncephalastrum</taxon>
    </lineage>
</organism>
<dbReference type="Proteomes" id="UP000242180">
    <property type="component" value="Unassembled WGS sequence"/>
</dbReference>
<evidence type="ECO:0000313" key="2">
    <source>
        <dbReference type="Proteomes" id="UP000242180"/>
    </source>
</evidence>
<dbReference type="AlphaFoldDB" id="A0A1X2HTS5"/>